<feature type="compositionally biased region" description="Low complexity" evidence="1">
    <location>
        <begin position="173"/>
        <end position="190"/>
    </location>
</feature>
<dbReference type="Proteomes" id="UP001499947">
    <property type="component" value="Unassembled WGS sequence"/>
</dbReference>
<gene>
    <name evidence="2" type="ORF">GCM10009680_57950</name>
</gene>
<feature type="region of interest" description="Disordered" evidence="1">
    <location>
        <begin position="173"/>
        <end position="221"/>
    </location>
</feature>
<name>A0ABN2IQ72_9ACTN</name>
<evidence type="ECO:0000256" key="1">
    <source>
        <dbReference type="SAM" id="MobiDB-lite"/>
    </source>
</evidence>
<comment type="caution">
    <text evidence="2">The sequence shown here is derived from an EMBL/GenBank/DDBJ whole genome shotgun (WGS) entry which is preliminary data.</text>
</comment>
<evidence type="ECO:0000313" key="2">
    <source>
        <dbReference type="EMBL" id="GAA1709389.1"/>
    </source>
</evidence>
<organism evidence="2 3">
    <name type="scientific">Streptomyces yatensis</name>
    <dbReference type="NCBI Taxonomy" id="155177"/>
    <lineage>
        <taxon>Bacteria</taxon>
        <taxon>Bacillati</taxon>
        <taxon>Actinomycetota</taxon>
        <taxon>Actinomycetes</taxon>
        <taxon>Kitasatosporales</taxon>
        <taxon>Streptomycetaceae</taxon>
        <taxon>Streptomyces</taxon>
        <taxon>Streptomyces violaceusniger group</taxon>
    </lineage>
</organism>
<dbReference type="RefSeq" id="WP_246585629.1">
    <property type="nucleotide sequence ID" value="NZ_BAAALR010000065.1"/>
</dbReference>
<dbReference type="EMBL" id="BAAALR010000065">
    <property type="protein sequence ID" value="GAA1709389.1"/>
    <property type="molecule type" value="Genomic_DNA"/>
</dbReference>
<protein>
    <submittedName>
        <fullName evidence="2">Uncharacterized protein</fullName>
    </submittedName>
</protein>
<proteinExistence type="predicted"/>
<sequence>MAVATWSRRPGGADDVTARVRASLETDIATTRSEFMALMEPGELDTEPAATAAGLAFAALQAAWQAAPEYRRCALAMMGQTEEAEAEARRAYATEQNRRWFRANPNGADAVAAAMKAADAARERTAQYLLATRLEQLREQAATETAAASQWGTGCASAPYGLAGAPASASACGGRGCSSPARGRRPVPGVRGRRRSARWSCDHRSGRAAIEGPGRRDGREPLGLGTAITMMMTERGMVAPAAAGGVLARFDDILAAAAPELTGPACAVAFDVDTGRLDVVPDAPSCGTKLRSSAPKLIAAANTKGARICTATKPGPTSDGRTCPVSAVSAGSGDVAAVDPAVDGVWGAVAEYVPDVIPAVAGPVNGIVVPVQVHARVGLDDHIAAGCVALPDRASE</sequence>
<reference evidence="2 3" key="1">
    <citation type="journal article" date="2019" name="Int. J. Syst. Evol. Microbiol.">
        <title>The Global Catalogue of Microorganisms (GCM) 10K type strain sequencing project: providing services to taxonomists for standard genome sequencing and annotation.</title>
        <authorList>
            <consortium name="The Broad Institute Genomics Platform"/>
            <consortium name="The Broad Institute Genome Sequencing Center for Infectious Disease"/>
            <person name="Wu L."/>
            <person name="Ma J."/>
        </authorList>
    </citation>
    <scope>NUCLEOTIDE SEQUENCE [LARGE SCALE GENOMIC DNA]</scope>
    <source>
        <strain evidence="2 3">JCM 13244</strain>
    </source>
</reference>
<keyword evidence="3" id="KW-1185">Reference proteome</keyword>
<evidence type="ECO:0000313" key="3">
    <source>
        <dbReference type="Proteomes" id="UP001499947"/>
    </source>
</evidence>
<accession>A0ABN2IQ72</accession>